<dbReference type="InterPro" id="IPR007428">
    <property type="entry name" value="MlaA"/>
</dbReference>
<dbReference type="Pfam" id="PF04333">
    <property type="entry name" value="MlaA"/>
    <property type="match status" value="1"/>
</dbReference>
<sequence>MTGTTTQRLGIRTLGIATLILSMAAGLAGCGPAPRGSGINDPYEASNRQTHAFNKKADSVLFRAPSPDDTRPPVGPVGHAIGNVGNNLGLPSMVLNSLLQGRPEPAIKNTFRFIINSTLGLGGIFDPAGTRFSLPESTTDFGETLHVWGVGEGTYLELPIFGPSTERDALGKVVDLVIDPLNALDPDPRLVAKAFRLGARVETRKKYSATVDSVLHDSADSYAQSRLLYLQNRRFELNGEERNDAAAYDPYDDPALQ</sequence>
<dbReference type="RefSeq" id="WP_368391244.1">
    <property type="nucleotide sequence ID" value="NZ_JBFRYC010000003.1"/>
</dbReference>
<keyword evidence="2" id="KW-0732">Signal</keyword>
<evidence type="ECO:0000256" key="1">
    <source>
        <dbReference type="ARBA" id="ARBA00010634"/>
    </source>
</evidence>
<evidence type="ECO:0000313" key="4">
    <source>
        <dbReference type="Proteomes" id="UP001557465"/>
    </source>
</evidence>
<accession>A0ABV3TIK5</accession>
<organism evidence="3 4">
    <name type="scientific">Thioclava arctica</name>
    <dbReference type="NCBI Taxonomy" id="3238301"/>
    <lineage>
        <taxon>Bacteria</taxon>
        <taxon>Pseudomonadati</taxon>
        <taxon>Pseudomonadota</taxon>
        <taxon>Alphaproteobacteria</taxon>
        <taxon>Rhodobacterales</taxon>
        <taxon>Paracoccaceae</taxon>
        <taxon>Thioclava</taxon>
    </lineage>
</organism>
<dbReference type="PANTHER" id="PTHR30035">
    <property type="entry name" value="LIPOPROTEIN VACJ-RELATED"/>
    <property type="match status" value="1"/>
</dbReference>
<dbReference type="EMBL" id="JBFRYC010000003">
    <property type="protein sequence ID" value="MEX1661122.1"/>
    <property type="molecule type" value="Genomic_DNA"/>
</dbReference>
<dbReference type="PANTHER" id="PTHR30035:SF3">
    <property type="entry name" value="INTERMEMBRANE PHOSPHOLIPID TRANSPORT SYSTEM LIPOPROTEIN MLAA"/>
    <property type="match status" value="1"/>
</dbReference>
<keyword evidence="4" id="KW-1185">Reference proteome</keyword>
<reference evidence="3 4" key="1">
    <citation type="journal article" date="2011" name="Int. J. Syst. Evol. Microbiol.">
        <title>Zhongshania antarctica gen. nov., sp. nov. and Zhongshania guokunii sp. nov., gammaproteobacteria respectively isolated from coastal attached (fast) ice and surface seawater of the Antarctic.</title>
        <authorList>
            <person name="Li H.J."/>
            <person name="Zhang X.Y."/>
            <person name="Chen C.X."/>
            <person name="Zhang Y.J."/>
            <person name="Gao Z.M."/>
            <person name="Yu Y."/>
            <person name="Chen X.L."/>
            <person name="Chen B."/>
            <person name="Zhang Y.Z."/>
        </authorList>
    </citation>
    <scope>NUCLEOTIDE SEQUENCE [LARGE SCALE GENOMIC DNA]</scope>
    <source>
        <strain evidence="3 4">15-R06ZXC-3</strain>
    </source>
</reference>
<evidence type="ECO:0000256" key="2">
    <source>
        <dbReference type="ARBA" id="ARBA00022729"/>
    </source>
</evidence>
<dbReference type="PRINTS" id="PR01805">
    <property type="entry name" value="VACJLIPOPROT"/>
</dbReference>
<keyword evidence="3" id="KW-0449">Lipoprotein</keyword>
<evidence type="ECO:0000313" key="3">
    <source>
        <dbReference type="EMBL" id="MEX1661122.1"/>
    </source>
</evidence>
<proteinExistence type="inferred from homology"/>
<gene>
    <name evidence="3" type="ORF">AB4874_05585</name>
</gene>
<comment type="similarity">
    <text evidence="1">Belongs to the MlaA family.</text>
</comment>
<name>A0ABV3TIK5_9RHOB</name>
<protein>
    <submittedName>
        <fullName evidence="3">VacJ family lipoprotein</fullName>
    </submittedName>
</protein>
<dbReference type="Proteomes" id="UP001557465">
    <property type="component" value="Unassembled WGS sequence"/>
</dbReference>
<comment type="caution">
    <text evidence="3">The sequence shown here is derived from an EMBL/GenBank/DDBJ whole genome shotgun (WGS) entry which is preliminary data.</text>
</comment>